<dbReference type="InterPro" id="IPR008780">
    <property type="entry name" value="Plasmodium_Vir"/>
</dbReference>
<dbReference type="VEuPathDB" id="PlasmoDB:PCYB_006050"/>
<proteinExistence type="predicted"/>
<evidence type="ECO:0000313" key="1">
    <source>
        <dbReference type="EMBL" id="GAB69856.1"/>
    </source>
</evidence>
<accession>K6UFC4</accession>
<dbReference type="AlphaFoldDB" id="K6UFC4"/>
<dbReference type="PhylomeDB" id="K6UFC4"/>
<dbReference type="EMBL" id="DF157995">
    <property type="protein sequence ID" value="GAB69856.1"/>
    <property type="molecule type" value="Genomic_DNA"/>
</dbReference>
<name>K6UFC4_PLACD</name>
<dbReference type="RefSeq" id="XP_004228074.1">
    <property type="nucleotide sequence ID" value="XM_004228026.1"/>
</dbReference>
<dbReference type="OrthoDB" id="386682at2759"/>
<dbReference type="KEGG" id="pcy:PCYB_006050"/>
<keyword evidence="2" id="KW-1185">Reference proteome</keyword>
<organism evidence="1 2">
    <name type="scientific">Plasmodium cynomolgi (strain B)</name>
    <dbReference type="NCBI Taxonomy" id="1120755"/>
    <lineage>
        <taxon>Eukaryota</taxon>
        <taxon>Sar</taxon>
        <taxon>Alveolata</taxon>
        <taxon>Apicomplexa</taxon>
        <taxon>Aconoidasida</taxon>
        <taxon>Haemosporida</taxon>
        <taxon>Plasmodiidae</taxon>
        <taxon>Plasmodium</taxon>
        <taxon>Plasmodium (Plasmodium)</taxon>
    </lineage>
</organism>
<dbReference type="GeneID" id="14696398"/>
<feature type="non-terminal residue" evidence="1">
    <location>
        <position position="289"/>
    </location>
</feature>
<reference evidence="1 2" key="1">
    <citation type="journal article" date="2012" name="Nat. Genet.">
        <title>Plasmodium cynomolgi genome sequences provide insight into Plasmodium vivax and the monkey malaria clade.</title>
        <authorList>
            <person name="Tachibana S."/>
            <person name="Sullivan S.A."/>
            <person name="Kawai S."/>
            <person name="Nakamura S."/>
            <person name="Kim H.R."/>
            <person name="Goto N."/>
            <person name="Arisue N."/>
            <person name="Palacpac N.M.Q."/>
            <person name="Honma H."/>
            <person name="Yagi M."/>
            <person name="Tougan T."/>
            <person name="Katakai Y."/>
            <person name="Kaneko O."/>
            <person name="Mita T."/>
            <person name="Kita K."/>
            <person name="Yasutomi Y."/>
            <person name="Sutton P.L."/>
            <person name="Shakhbatyan R."/>
            <person name="Horii T."/>
            <person name="Yasunaga T."/>
            <person name="Barnwell J.W."/>
            <person name="Escalante A.A."/>
            <person name="Carlton J.M."/>
            <person name="Tanabe K."/>
        </authorList>
    </citation>
    <scope>NUCLEOTIDE SEQUENCE [LARGE SCALE GENOMIC DNA]</scope>
    <source>
        <strain evidence="1 2">B</strain>
    </source>
</reference>
<gene>
    <name evidence="1" type="ORF">PCYB_006050</name>
</gene>
<protein>
    <submittedName>
        <fullName evidence="1">CYIR protein</fullName>
    </submittedName>
</protein>
<evidence type="ECO:0000313" key="2">
    <source>
        <dbReference type="Proteomes" id="UP000006319"/>
    </source>
</evidence>
<sequence length="289" mass="34065">MIRKKFYKNVELKSLPELKSFKDLNKESPQISTNALCENIKNIVLINTPTRKNEYDIPLKGSTEVDMYKKLSENSIDVGICAEHCKNIIYIKNNNEKIKALCAKLATNLKNLNNVTDVGDNHKDKCSNLKYWTYDQIFDIFSIEGKFTNNPSIINKINQLIFLVNEELDADKKCTFYVDVSYTDWDKERDLYYYFLNFDSLSNVKDDDAENKKHCDYLKYISDIYKENIKNCCVRYIRPNEYIGNKCLYFFNCNKKYYPIDLMSKLKCENIEYKESVKDIFDSITVDLN</sequence>
<dbReference type="Proteomes" id="UP000006319">
    <property type="component" value="Unassembled WGS sequence"/>
</dbReference>
<dbReference type="Pfam" id="PF05795">
    <property type="entry name" value="Plasmodium_Vir"/>
    <property type="match status" value="1"/>
</dbReference>